<dbReference type="SMART" id="SM00499">
    <property type="entry name" value="AAI"/>
    <property type="match status" value="1"/>
</dbReference>
<evidence type="ECO:0000256" key="1">
    <source>
        <dbReference type="ARBA" id="ARBA00022448"/>
    </source>
</evidence>
<evidence type="ECO:0000259" key="4">
    <source>
        <dbReference type="SMART" id="SM00499"/>
    </source>
</evidence>
<keyword evidence="2" id="KW-0446">Lipid-binding</keyword>
<dbReference type="CDD" id="cd01959">
    <property type="entry name" value="nsLTP2"/>
    <property type="match status" value="1"/>
</dbReference>
<dbReference type="AlphaFoldDB" id="A0A1R7SYQ7"/>
<proteinExistence type="evidence at transcript level"/>
<keyword evidence="1" id="KW-0813">Transport</keyword>
<dbReference type="InterPro" id="IPR036312">
    <property type="entry name" value="Bifun_inhib/LTP/seed_sf"/>
</dbReference>
<dbReference type="InterPro" id="IPR016140">
    <property type="entry name" value="Bifunc_inhib/LTP/seed_store"/>
</dbReference>
<accession>A0A1R7SYQ7</accession>
<protein>
    <submittedName>
        <fullName evidence="5">Lipid transfer protein 9.5</fullName>
    </submittedName>
</protein>
<evidence type="ECO:0000256" key="3">
    <source>
        <dbReference type="SAM" id="SignalP"/>
    </source>
</evidence>
<gene>
    <name evidence="5" type="primary">ltp 9.5</name>
</gene>
<evidence type="ECO:0000313" key="5">
    <source>
        <dbReference type="EMBL" id="ALT21495.1"/>
    </source>
</evidence>
<dbReference type="PANTHER" id="PTHR33214">
    <property type="entry name" value="BIFUNCTIONAL INHIBITOR/LIPID-TRANSFER PROTEIN/SEED STORAGE 2S ALBUMIN SUPERFAMILY PROTEIN"/>
    <property type="match status" value="1"/>
</dbReference>
<evidence type="ECO:0000256" key="2">
    <source>
        <dbReference type="ARBA" id="ARBA00023121"/>
    </source>
</evidence>
<name>A0A1R7SYQ7_CHEMJ</name>
<dbReference type="GO" id="GO:0008289">
    <property type="term" value="F:lipid binding"/>
    <property type="evidence" value="ECO:0007669"/>
    <property type="project" value="UniProtKB-KW"/>
</dbReference>
<feature type="signal peptide" evidence="3">
    <location>
        <begin position="1"/>
        <end position="25"/>
    </location>
</feature>
<dbReference type="GO" id="GO:0006869">
    <property type="term" value="P:lipid transport"/>
    <property type="evidence" value="ECO:0007669"/>
    <property type="project" value="InterPro"/>
</dbReference>
<dbReference type="SUPFAM" id="SSF47699">
    <property type="entry name" value="Bifunctional inhibitor/lipid-transfer protein/seed storage 2S albumin"/>
    <property type="match status" value="1"/>
</dbReference>
<keyword evidence="3" id="KW-0732">Signal</keyword>
<dbReference type="PANTHER" id="PTHR33214:SF69">
    <property type="entry name" value="BIFUNCTIONAL INHIBITOR_LIPID-TRANSFER PROTEIN_SEED STORAGE 2S ALBUMIN SUPERFAMILY PROTEIN"/>
    <property type="match status" value="1"/>
</dbReference>
<dbReference type="Pfam" id="PF00234">
    <property type="entry name" value="Tryp_alpha_amyl"/>
    <property type="match status" value="1"/>
</dbReference>
<dbReference type="InterPro" id="IPR033872">
    <property type="entry name" value="nsLTP2"/>
</dbReference>
<sequence>MKVTYIAVLLTAMVLLLSEAQVSNAASCSAIELAPCLGAIMSSSPPSGACCSKLSEQKPCLCQYMRDPNLRQYVNTPGARSVSNACRVPLPNC</sequence>
<feature type="chain" id="PRO_5011961183" evidence="3">
    <location>
        <begin position="26"/>
        <end position="93"/>
    </location>
</feature>
<dbReference type="EMBL" id="KP733898">
    <property type="protein sequence ID" value="ALT21495.1"/>
    <property type="molecule type" value="mRNA"/>
</dbReference>
<feature type="domain" description="Bifunctional inhibitor/plant lipid transfer protein/seed storage helical" evidence="4">
    <location>
        <begin position="28"/>
        <end position="93"/>
    </location>
</feature>
<organism evidence="5">
    <name type="scientific">Chelidonium majus</name>
    <name type="common">Greater celandine</name>
    <dbReference type="NCBI Taxonomy" id="71251"/>
    <lineage>
        <taxon>Eukaryota</taxon>
        <taxon>Viridiplantae</taxon>
        <taxon>Streptophyta</taxon>
        <taxon>Embryophyta</taxon>
        <taxon>Tracheophyta</taxon>
        <taxon>Spermatophyta</taxon>
        <taxon>Magnoliopsida</taxon>
        <taxon>Ranunculales</taxon>
        <taxon>Papaveraceae</taxon>
        <taxon>Papaveroideae</taxon>
        <taxon>Chelidonium</taxon>
    </lineage>
</organism>
<reference evidence="5" key="1">
    <citation type="submission" date="2015-02" db="EMBL/GenBank/DDBJ databases">
        <title>Identification and partial characterization of lipid transfer protein from Chelidonium majus.</title>
        <authorList>
            <person name="Nawrot R."/>
            <person name="Gozdzicka-Jozefiak A."/>
        </authorList>
    </citation>
    <scope>NUCLEOTIDE SEQUENCE</scope>
</reference>
<dbReference type="Gene3D" id="1.10.110.10">
    <property type="entry name" value="Plant lipid-transfer and hydrophobic proteins"/>
    <property type="match status" value="1"/>
</dbReference>